<reference evidence="4 5" key="1">
    <citation type="journal article" date="2019" name="Appl. Microbiol. Biotechnol.">
        <title>Genome sequence of Isaria javanica and comparative genome analysis insights into family S53 peptidase evolution in fungal entomopathogens.</title>
        <authorList>
            <person name="Lin R."/>
            <person name="Zhang X."/>
            <person name="Xin B."/>
            <person name="Zou M."/>
            <person name="Gao Y."/>
            <person name="Qin F."/>
            <person name="Hu Q."/>
            <person name="Xie B."/>
            <person name="Cheng X."/>
        </authorList>
    </citation>
    <scope>NUCLEOTIDE SEQUENCE [LARGE SCALE GENOMIC DNA]</scope>
    <source>
        <strain evidence="4 5">IJ1G</strain>
    </source>
</reference>
<dbReference type="InterPro" id="IPR053175">
    <property type="entry name" value="DHMBA_Reg_Transcription_Factor"/>
</dbReference>
<evidence type="ECO:0000256" key="1">
    <source>
        <dbReference type="ARBA" id="ARBA00023242"/>
    </source>
</evidence>
<gene>
    <name evidence="4" type="ORF">IF1G_01736</name>
</gene>
<feature type="region of interest" description="Disordered" evidence="2">
    <location>
        <begin position="32"/>
        <end position="51"/>
    </location>
</feature>
<keyword evidence="5" id="KW-1185">Reference proteome</keyword>
<dbReference type="GO" id="GO:0008270">
    <property type="term" value="F:zinc ion binding"/>
    <property type="evidence" value="ECO:0007669"/>
    <property type="project" value="InterPro"/>
</dbReference>
<accession>A0A545VCS1</accession>
<dbReference type="SMART" id="SM00066">
    <property type="entry name" value="GAL4"/>
    <property type="match status" value="1"/>
</dbReference>
<dbReference type="PANTHER" id="PTHR38791">
    <property type="entry name" value="ZN(II)2CYS6 TRANSCRIPTION FACTOR (EUROFUNG)-RELATED-RELATED"/>
    <property type="match status" value="1"/>
</dbReference>
<protein>
    <submittedName>
        <fullName evidence="4">C6 transcription factor</fullName>
    </submittedName>
</protein>
<evidence type="ECO:0000313" key="5">
    <source>
        <dbReference type="Proteomes" id="UP000315783"/>
    </source>
</evidence>
<feature type="region of interest" description="Disordered" evidence="2">
    <location>
        <begin position="57"/>
        <end position="122"/>
    </location>
</feature>
<dbReference type="PROSITE" id="PS50048">
    <property type="entry name" value="ZN2_CY6_FUNGAL_2"/>
    <property type="match status" value="1"/>
</dbReference>
<comment type="caution">
    <text evidence="4">The sequence shown here is derived from an EMBL/GenBank/DDBJ whole genome shotgun (WGS) entry which is preliminary data.</text>
</comment>
<evidence type="ECO:0000259" key="3">
    <source>
        <dbReference type="PROSITE" id="PS50048"/>
    </source>
</evidence>
<dbReference type="InterPro" id="IPR036864">
    <property type="entry name" value="Zn2-C6_fun-type_DNA-bd_sf"/>
</dbReference>
<organism evidence="4 5">
    <name type="scientific">Cordyceps javanica</name>
    <dbReference type="NCBI Taxonomy" id="43265"/>
    <lineage>
        <taxon>Eukaryota</taxon>
        <taxon>Fungi</taxon>
        <taxon>Dikarya</taxon>
        <taxon>Ascomycota</taxon>
        <taxon>Pezizomycotina</taxon>
        <taxon>Sordariomycetes</taxon>
        <taxon>Hypocreomycetidae</taxon>
        <taxon>Hypocreales</taxon>
        <taxon>Cordycipitaceae</taxon>
        <taxon>Cordyceps</taxon>
    </lineage>
</organism>
<dbReference type="PROSITE" id="PS00463">
    <property type="entry name" value="ZN2_CY6_FUNGAL_1"/>
    <property type="match status" value="1"/>
</dbReference>
<feature type="domain" description="Zn(2)-C6 fungal-type" evidence="3">
    <location>
        <begin position="10"/>
        <end position="38"/>
    </location>
</feature>
<dbReference type="EMBL" id="SPUK01000002">
    <property type="protein sequence ID" value="TQV99521.1"/>
    <property type="molecule type" value="Genomic_DNA"/>
</dbReference>
<evidence type="ECO:0000256" key="2">
    <source>
        <dbReference type="SAM" id="MobiDB-lite"/>
    </source>
</evidence>
<name>A0A545VCS1_9HYPO</name>
<dbReference type="Pfam" id="PF00172">
    <property type="entry name" value="Zn_clus"/>
    <property type="match status" value="1"/>
</dbReference>
<dbReference type="OrthoDB" id="2991872at2759"/>
<dbReference type="SUPFAM" id="SSF57701">
    <property type="entry name" value="Zn2/Cys6 DNA-binding domain"/>
    <property type="match status" value="1"/>
</dbReference>
<dbReference type="GO" id="GO:0000981">
    <property type="term" value="F:DNA-binding transcription factor activity, RNA polymerase II-specific"/>
    <property type="evidence" value="ECO:0007669"/>
    <property type="project" value="InterPro"/>
</dbReference>
<sequence>MVFSGRPSTACHACRPARRKCDRAPKGCSQCRRKGHECPGYPDPTALRMRNETTRVTLKQTSKSTAHAAAAGPRRTLPAHESASSLPSLSSSSSPSSSSSSSPPSSYSQDVVSSSDVQPLASSSSPSVALPLQLSTELQAVSFLFHTFIAATPFEGYLPSFYLPGSPRDDACACAIDAAALAAYARHARRPRCADAARERYADALSRVNAALADPRAAVHDRTLVAVLVLALFEATVFQAGTAPTSWVAHTWGAMQLLMLRGPHQLAASPAARQLFAHTSNNVKASCIQRSAAIPPLFLAFDEQVRGLLDSHDPAVRLADLLHKVSALKARSRDEPRNPALLLEALRVDRDIIAFCDAPPPSLRFDREPPHGHHGPAWTFRRIVHAYPNLRLCKVWNAVRLLRIFLLSFLADDIEHFRVDETLTDARTLAGLRSYARAHMADVAVDVLATVPSFVHTQGSTRTFLAPGRCLGWPLGILEMSSVCPPDARLYARKTLEWLAEDLNLPQAIDPERHPGSREDWLHLFHLG</sequence>
<dbReference type="InterPro" id="IPR001138">
    <property type="entry name" value="Zn2Cys6_DnaBD"/>
</dbReference>
<proteinExistence type="predicted"/>
<dbReference type="Proteomes" id="UP000315783">
    <property type="component" value="Unassembled WGS sequence"/>
</dbReference>
<dbReference type="Gene3D" id="4.10.240.10">
    <property type="entry name" value="Zn(2)-C6 fungal-type DNA-binding domain"/>
    <property type="match status" value="1"/>
</dbReference>
<feature type="compositionally biased region" description="Low complexity" evidence="2">
    <location>
        <begin position="84"/>
        <end position="122"/>
    </location>
</feature>
<dbReference type="STRING" id="43265.A0A545VCS1"/>
<dbReference type="AlphaFoldDB" id="A0A545VCS1"/>
<dbReference type="CDD" id="cd00067">
    <property type="entry name" value="GAL4"/>
    <property type="match status" value="1"/>
</dbReference>
<keyword evidence="1" id="KW-0539">Nucleus</keyword>
<evidence type="ECO:0000313" key="4">
    <source>
        <dbReference type="EMBL" id="TQV99521.1"/>
    </source>
</evidence>